<accession>D3RU69</accession>
<name>D3RU69_ALLVD</name>
<reference evidence="2 3" key="1">
    <citation type="journal article" date="2011" name="Stand. Genomic Sci.">
        <title>Complete genome sequence of Allochromatium vinosum DSM 180(T).</title>
        <authorList>
            <person name="Weissgerber T."/>
            <person name="Zigann R."/>
            <person name="Bruce D."/>
            <person name="Chang Y.J."/>
            <person name="Detter J.C."/>
            <person name="Han C."/>
            <person name="Hauser L."/>
            <person name="Jeffries C.D."/>
            <person name="Land M."/>
            <person name="Munk A.C."/>
            <person name="Tapia R."/>
            <person name="Dahl C."/>
        </authorList>
    </citation>
    <scope>NUCLEOTIDE SEQUENCE [LARGE SCALE GENOMIC DNA]</scope>
    <source>
        <strain evidence="3">ATCC 17899 / DSM 180 / NBRC 103801 / NCIMB 10441 / D</strain>
    </source>
</reference>
<feature type="domain" description="BioF2-like acetyltransferase" evidence="1">
    <location>
        <begin position="153"/>
        <end position="292"/>
    </location>
</feature>
<dbReference type="RefSeq" id="WP_012971002.1">
    <property type="nucleotide sequence ID" value="NC_013851.1"/>
</dbReference>
<organism evidence="2 3">
    <name type="scientific">Allochromatium vinosum (strain ATCC 17899 / DSM 180 / NBRC 103801 / NCIMB 10441 / D)</name>
    <name type="common">Chromatium vinosum</name>
    <dbReference type="NCBI Taxonomy" id="572477"/>
    <lineage>
        <taxon>Bacteria</taxon>
        <taxon>Pseudomonadati</taxon>
        <taxon>Pseudomonadota</taxon>
        <taxon>Gammaproteobacteria</taxon>
        <taxon>Chromatiales</taxon>
        <taxon>Chromatiaceae</taxon>
        <taxon>Allochromatium</taxon>
    </lineage>
</organism>
<dbReference type="InterPro" id="IPR038740">
    <property type="entry name" value="BioF2-like_GNAT_dom"/>
</dbReference>
<evidence type="ECO:0000313" key="3">
    <source>
        <dbReference type="Proteomes" id="UP000001441"/>
    </source>
</evidence>
<gene>
    <name evidence="2" type="ordered locus">Alvin_1802</name>
</gene>
<dbReference type="STRING" id="572477.Alvin_1802"/>
<dbReference type="Proteomes" id="UP000001441">
    <property type="component" value="Chromosome"/>
</dbReference>
<dbReference type="Pfam" id="PF13480">
    <property type="entry name" value="Acetyltransf_6"/>
    <property type="match status" value="1"/>
</dbReference>
<protein>
    <recommendedName>
        <fullName evidence="1">BioF2-like acetyltransferase domain-containing protein</fullName>
    </recommendedName>
</protein>
<dbReference type="KEGG" id="alv:Alvin_1802"/>
<evidence type="ECO:0000313" key="2">
    <source>
        <dbReference type="EMBL" id="ADC62728.1"/>
    </source>
</evidence>
<dbReference type="InterPro" id="IPR016181">
    <property type="entry name" value="Acyl_CoA_acyltransferase"/>
</dbReference>
<dbReference type="AlphaFoldDB" id="D3RU69"/>
<dbReference type="HOGENOM" id="CLU_046277_0_0_6"/>
<proteinExistence type="predicted"/>
<sequence length="333" mass="37774">MVNDMDPHLTQEWFELLERTALPAGAGVTRFPVGHPEQPDACLLPMMRLPQSPWQIEALATFYSPIFGPINEVNLDVAGLREVCSRIRVDRNQPTARLDLSPLSPDGIFFATAQQALRSAGWIVGTYFRFGNWYARITHPDFTAYIDQRPSALRNTIVRASRKLERRSDFDLCIHTAPGQPLNQAIVDYATVYKQSWKRPEPYPDFIPALCRLAAARGWLRLGVMTLDQKPVASQLWLVAGDRAQIVKLAYDPAFRHLSVGTVLTARLMQFVIEQDQVKEIDYLIGDDAYKRDWTPQRRERHGIVAFNPSSPRGLALAARHCVGRLLHKPIRP</sequence>
<dbReference type="eggNOG" id="COG5653">
    <property type="taxonomic scope" value="Bacteria"/>
</dbReference>
<dbReference type="EMBL" id="CP001896">
    <property type="protein sequence ID" value="ADC62728.1"/>
    <property type="molecule type" value="Genomic_DNA"/>
</dbReference>
<evidence type="ECO:0000259" key="1">
    <source>
        <dbReference type="Pfam" id="PF13480"/>
    </source>
</evidence>
<dbReference type="Gene3D" id="3.40.630.30">
    <property type="match status" value="1"/>
</dbReference>
<keyword evidence="3" id="KW-1185">Reference proteome</keyword>
<dbReference type="SUPFAM" id="SSF55729">
    <property type="entry name" value="Acyl-CoA N-acyltransferases (Nat)"/>
    <property type="match status" value="1"/>
</dbReference>